<feature type="region of interest" description="Disordered" evidence="6">
    <location>
        <begin position="246"/>
        <end position="271"/>
    </location>
</feature>
<reference evidence="8" key="1">
    <citation type="journal article" date="2014" name="Int. J. Syst. Evol. Microbiol.">
        <title>Complete genome sequence of Corynebacterium casei LMG S-19264T (=DSM 44701T), isolated from a smear-ripened cheese.</title>
        <authorList>
            <consortium name="US DOE Joint Genome Institute (JGI-PGF)"/>
            <person name="Walter F."/>
            <person name="Albersmeier A."/>
            <person name="Kalinowski J."/>
            <person name="Ruckert C."/>
        </authorList>
    </citation>
    <scope>NUCLEOTIDE SEQUENCE</scope>
    <source>
        <strain evidence="8">CGMCC 1.15493</strain>
    </source>
</reference>
<dbReference type="GO" id="GO:0008976">
    <property type="term" value="F:polyphosphate kinase activity"/>
    <property type="evidence" value="ECO:0007669"/>
    <property type="project" value="InterPro"/>
</dbReference>
<evidence type="ECO:0000256" key="1">
    <source>
        <dbReference type="ARBA" id="ARBA00009924"/>
    </source>
</evidence>
<evidence type="ECO:0000256" key="2">
    <source>
        <dbReference type="ARBA" id="ARBA00022679"/>
    </source>
</evidence>
<protein>
    <recommendedName>
        <fullName evidence="7">Polyphosphate kinase-2-related domain-containing protein</fullName>
    </recommendedName>
</protein>
<dbReference type="AlphaFoldDB" id="A0A916YDM0"/>
<keyword evidence="2" id="KW-0808">Transferase</keyword>
<dbReference type="Pfam" id="PF03976">
    <property type="entry name" value="PPK2"/>
    <property type="match status" value="1"/>
</dbReference>
<dbReference type="PIRSF" id="PIRSF028756">
    <property type="entry name" value="PPK2_prd"/>
    <property type="match status" value="1"/>
</dbReference>
<organism evidence="8 9">
    <name type="scientific">Aureimonas glaciei</name>
    <dbReference type="NCBI Taxonomy" id="1776957"/>
    <lineage>
        <taxon>Bacteria</taxon>
        <taxon>Pseudomonadati</taxon>
        <taxon>Pseudomonadota</taxon>
        <taxon>Alphaproteobacteria</taxon>
        <taxon>Hyphomicrobiales</taxon>
        <taxon>Aurantimonadaceae</taxon>
        <taxon>Aureimonas</taxon>
    </lineage>
</organism>
<keyword evidence="9" id="KW-1185">Reference proteome</keyword>
<feature type="domain" description="Polyphosphate kinase-2-related" evidence="7">
    <location>
        <begin position="22"/>
        <end position="238"/>
    </location>
</feature>
<reference evidence="8" key="2">
    <citation type="submission" date="2020-09" db="EMBL/GenBank/DDBJ databases">
        <authorList>
            <person name="Sun Q."/>
            <person name="Zhou Y."/>
        </authorList>
    </citation>
    <scope>NUCLEOTIDE SEQUENCE</scope>
    <source>
        <strain evidence="8">CGMCC 1.15493</strain>
    </source>
</reference>
<dbReference type="PANTHER" id="PTHR34383">
    <property type="entry name" value="POLYPHOSPHATE:AMP PHOSPHOTRANSFERASE-RELATED"/>
    <property type="match status" value="1"/>
</dbReference>
<dbReference type="RefSeq" id="WP_188855099.1">
    <property type="nucleotide sequence ID" value="NZ_BMJJ01000017.1"/>
</dbReference>
<evidence type="ECO:0000256" key="3">
    <source>
        <dbReference type="ARBA" id="ARBA00022777"/>
    </source>
</evidence>
<comment type="caution">
    <text evidence="8">The sequence shown here is derived from an EMBL/GenBank/DDBJ whole genome shotgun (WGS) entry which is preliminary data.</text>
</comment>
<dbReference type="InterPro" id="IPR022488">
    <property type="entry name" value="PPK2-related"/>
</dbReference>
<dbReference type="Proteomes" id="UP000613160">
    <property type="component" value="Unassembled WGS sequence"/>
</dbReference>
<sequence>MSKKPTAPTIAGLDMGSRLKGGTYEDRLAELQQTLVKIQQAYLHSDHSAIVVFEGWDAAGKGGAIRRMANVLDPRGFKVWPIAAPTPDDLSRHYLSRFWARLPAKGEIAVFDRSWYGRVLVERVEGFASQAEWKRAYREICEFEKTLSDNGTRIVKVFLAITAEEQLKRFLSRMDDPLKRWKLSVEDFRNRGKWSGYVEAADDMFAKTSTDHAVWDVIPANHKTFGRVTALQTIVDRLSRGIDLTPRPLSPEVAEEARQLVEAEGPKGDED</sequence>
<dbReference type="PANTHER" id="PTHR34383:SF3">
    <property type="entry name" value="POLYPHOSPHATE:AMP PHOSPHOTRANSFERASE"/>
    <property type="match status" value="1"/>
</dbReference>
<dbReference type="GO" id="GO:0006754">
    <property type="term" value="P:ATP biosynthetic process"/>
    <property type="evidence" value="ECO:0007669"/>
    <property type="project" value="UniProtKB-KW"/>
</dbReference>
<comment type="catalytic activity">
    <reaction evidence="5">
        <text>[phosphate](n) + ATP = [phosphate](n+1) + ADP</text>
        <dbReference type="Rhea" id="RHEA:19573"/>
        <dbReference type="Rhea" id="RHEA-COMP:9859"/>
        <dbReference type="Rhea" id="RHEA-COMP:14280"/>
        <dbReference type="ChEBI" id="CHEBI:16838"/>
        <dbReference type="ChEBI" id="CHEBI:30616"/>
        <dbReference type="ChEBI" id="CHEBI:456216"/>
    </reaction>
    <physiologicalReaction direction="right-to-left" evidence="5">
        <dbReference type="Rhea" id="RHEA:19575"/>
    </physiologicalReaction>
</comment>
<dbReference type="InterPro" id="IPR027417">
    <property type="entry name" value="P-loop_NTPase"/>
</dbReference>
<proteinExistence type="inferred from homology"/>
<feature type="compositionally biased region" description="Basic and acidic residues" evidence="6">
    <location>
        <begin position="255"/>
        <end position="271"/>
    </location>
</feature>
<keyword evidence="3" id="KW-0418">Kinase</keyword>
<gene>
    <name evidence="8" type="ORF">GCM10011335_49360</name>
</gene>
<evidence type="ECO:0000259" key="7">
    <source>
        <dbReference type="Pfam" id="PF03976"/>
    </source>
</evidence>
<accession>A0A916YDM0</accession>
<dbReference type="InterPro" id="IPR016898">
    <property type="entry name" value="Polyphosphate_phosphotransfera"/>
</dbReference>
<evidence type="ECO:0000256" key="4">
    <source>
        <dbReference type="ARBA" id="ARBA00023310"/>
    </source>
</evidence>
<keyword evidence="4" id="KW-0066">ATP synthesis</keyword>
<comment type="similarity">
    <text evidence="1">Belongs to the polyphosphate kinase 2 (PPK2) family. Class I subfamily.</text>
</comment>
<name>A0A916YDM0_9HYPH</name>
<dbReference type="Gene3D" id="3.40.50.300">
    <property type="entry name" value="P-loop containing nucleotide triphosphate hydrolases"/>
    <property type="match status" value="1"/>
</dbReference>
<dbReference type="EMBL" id="BMJJ01000017">
    <property type="protein sequence ID" value="GGD40774.1"/>
    <property type="molecule type" value="Genomic_DNA"/>
</dbReference>
<evidence type="ECO:0000313" key="8">
    <source>
        <dbReference type="EMBL" id="GGD40774.1"/>
    </source>
</evidence>
<dbReference type="SUPFAM" id="SSF52540">
    <property type="entry name" value="P-loop containing nucleoside triphosphate hydrolases"/>
    <property type="match status" value="1"/>
</dbReference>
<evidence type="ECO:0000256" key="6">
    <source>
        <dbReference type="SAM" id="MobiDB-lite"/>
    </source>
</evidence>
<evidence type="ECO:0000313" key="9">
    <source>
        <dbReference type="Proteomes" id="UP000613160"/>
    </source>
</evidence>
<evidence type="ECO:0000256" key="5">
    <source>
        <dbReference type="ARBA" id="ARBA00024500"/>
    </source>
</evidence>